<keyword evidence="11" id="KW-1185">Reference proteome</keyword>
<dbReference type="Gene3D" id="2.160.10.10">
    <property type="entry name" value="Hexapeptide repeat proteins"/>
    <property type="match status" value="1"/>
</dbReference>
<gene>
    <name evidence="8" type="primary">lpxA</name>
    <name evidence="10" type="ORF">TSACC_3217</name>
</gene>
<evidence type="ECO:0000256" key="2">
    <source>
        <dbReference type="ARBA" id="ARBA00022516"/>
    </source>
</evidence>
<evidence type="ECO:0000256" key="7">
    <source>
        <dbReference type="ARBA" id="ARBA00023315"/>
    </source>
</evidence>
<dbReference type="SUPFAM" id="SSF51161">
    <property type="entry name" value="Trimeric LpxA-like enzymes"/>
    <property type="match status" value="1"/>
</dbReference>
<dbReference type="OrthoDB" id="9807278at2"/>
<feature type="domain" description="UDP N-acetylglucosamine O-acyltransferase C-terminal" evidence="9">
    <location>
        <begin position="175"/>
        <end position="256"/>
    </location>
</feature>
<comment type="catalytic activity">
    <reaction evidence="8">
        <text>a (3R)-hydroxyacyl-[ACP] + UDP-N-acetyl-alpha-D-glucosamine = a UDP-3-O-[(3R)-3-hydroxyacyl]-N-acetyl-alpha-D-glucosamine + holo-[ACP]</text>
        <dbReference type="Rhea" id="RHEA:67812"/>
        <dbReference type="Rhea" id="RHEA-COMP:9685"/>
        <dbReference type="Rhea" id="RHEA-COMP:9945"/>
        <dbReference type="ChEBI" id="CHEBI:57705"/>
        <dbReference type="ChEBI" id="CHEBI:64479"/>
        <dbReference type="ChEBI" id="CHEBI:78827"/>
        <dbReference type="ChEBI" id="CHEBI:173225"/>
        <dbReference type="EC" id="2.3.1.129"/>
    </reaction>
</comment>
<dbReference type="FunCoup" id="A0A146GDB5">
    <property type="interactions" value="392"/>
</dbReference>
<keyword evidence="6 8" id="KW-0443">Lipid metabolism</keyword>
<dbReference type="Gene3D" id="1.20.1180.10">
    <property type="entry name" value="Udp N-acetylglucosamine O-acyltransferase, C-terminal domain"/>
    <property type="match status" value="1"/>
</dbReference>
<name>A0A146GDB5_TERSA</name>
<dbReference type="InterPro" id="IPR001451">
    <property type="entry name" value="Hexapep"/>
</dbReference>
<dbReference type="AlphaFoldDB" id="A0A146GDB5"/>
<evidence type="ECO:0000256" key="6">
    <source>
        <dbReference type="ARBA" id="ARBA00023098"/>
    </source>
</evidence>
<dbReference type="InterPro" id="IPR010137">
    <property type="entry name" value="Lipid_A_LpxA"/>
</dbReference>
<dbReference type="STRING" id="690879.TSACC_3217"/>
<reference evidence="11" key="1">
    <citation type="journal article" date="2017" name="Genome Announc.">
        <title>Draft Genome Sequence of Terrimicrobium sacchariphilum NM-5T, a Facultative Anaerobic Soil Bacterium of the Class Spartobacteria.</title>
        <authorList>
            <person name="Qiu Y.L."/>
            <person name="Tourlousse D.M."/>
            <person name="Matsuura N."/>
            <person name="Ohashi A."/>
            <person name="Sekiguchi Y."/>
        </authorList>
    </citation>
    <scope>NUCLEOTIDE SEQUENCE [LARGE SCALE GENOMIC DNA]</scope>
    <source>
        <strain evidence="11">NM-5</strain>
    </source>
</reference>
<dbReference type="GO" id="GO:0008780">
    <property type="term" value="F:acyl-[acyl-carrier-protein]-UDP-N-acetylglucosamine O-acyltransferase activity"/>
    <property type="evidence" value="ECO:0007669"/>
    <property type="project" value="UniProtKB-UniRule"/>
</dbReference>
<evidence type="ECO:0000313" key="10">
    <source>
        <dbReference type="EMBL" id="GAT35153.1"/>
    </source>
</evidence>
<keyword evidence="3 8" id="KW-0441">Lipid A biosynthesis</keyword>
<comment type="subunit">
    <text evidence="8">Homotrimer.</text>
</comment>
<dbReference type="NCBIfam" id="TIGR01852">
    <property type="entry name" value="lipid_A_lpxA"/>
    <property type="match status" value="1"/>
</dbReference>
<keyword evidence="7 8" id="KW-0012">Acyltransferase</keyword>
<sequence>MAGIHPTAIIDASAQIGAGVEIGPYCVIGADVTLGDECVLANHVTIAGPTTIGARNRFYPYTSIGQRSQDLKYAGEPTYLEIGNDNSFREFCTVNRGTAPGSKTVVGSHNNFLAYAHVAHDCTVGDHVIFSNNGTLAGHVIVEDHVVIGGLSGVHQFCRIGRHAIVGGCTKIVQDVAPYMIADGNPAELRGINQVGMERREFAAEEIRTLREAFRLLCRSNLNVKQACESIREQLPTNSHLEHLLSFIEASKRGIVR</sequence>
<dbReference type="GO" id="GO:0016020">
    <property type="term" value="C:membrane"/>
    <property type="evidence" value="ECO:0007669"/>
    <property type="project" value="GOC"/>
</dbReference>
<keyword evidence="4 8" id="KW-0808">Transferase</keyword>
<dbReference type="GO" id="GO:0005737">
    <property type="term" value="C:cytoplasm"/>
    <property type="evidence" value="ECO:0007669"/>
    <property type="project" value="UniProtKB-SubCell"/>
</dbReference>
<evidence type="ECO:0000256" key="1">
    <source>
        <dbReference type="ARBA" id="ARBA00022490"/>
    </source>
</evidence>
<evidence type="ECO:0000256" key="4">
    <source>
        <dbReference type="ARBA" id="ARBA00022679"/>
    </source>
</evidence>
<evidence type="ECO:0000313" key="11">
    <source>
        <dbReference type="Proteomes" id="UP000076023"/>
    </source>
</evidence>
<dbReference type="PIRSF" id="PIRSF000456">
    <property type="entry name" value="UDP-GlcNAc_acltr"/>
    <property type="match status" value="1"/>
</dbReference>
<protein>
    <recommendedName>
        <fullName evidence="8">Acyl-[acyl-carrier-protein]--UDP-N-acetylglucosamine O-acyltransferase</fullName>
        <shortName evidence="8">UDP-N-acetylglucosamine acyltransferase</shortName>
        <ecNumber evidence="8">2.3.1.129</ecNumber>
    </recommendedName>
</protein>
<comment type="caution">
    <text evidence="10">The sequence shown here is derived from an EMBL/GenBank/DDBJ whole genome shotgun (WGS) entry which is preliminary data.</text>
</comment>
<keyword evidence="2 8" id="KW-0444">Lipid biosynthesis</keyword>
<evidence type="ECO:0000256" key="3">
    <source>
        <dbReference type="ARBA" id="ARBA00022556"/>
    </source>
</evidence>
<dbReference type="CDD" id="cd03351">
    <property type="entry name" value="LbH_UDP-GlcNAc_AT"/>
    <property type="match status" value="1"/>
</dbReference>
<dbReference type="InterPro" id="IPR018357">
    <property type="entry name" value="Hexapep_transf_CS"/>
</dbReference>
<dbReference type="InterPro" id="IPR037157">
    <property type="entry name" value="Acetyltransf_C_sf"/>
</dbReference>
<proteinExistence type="inferred from homology"/>
<comment type="pathway">
    <text evidence="8">Glycolipid biosynthesis; lipid IV(A) biosynthesis; lipid IV(A) from (3R)-3-hydroxytetradecanoyl-[acyl-carrier-protein] and UDP-N-acetyl-alpha-D-glucosamine: step 1/6.</text>
</comment>
<comment type="similarity">
    <text evidence="8">Belongs to the transferase hexapeptide repeat family. LpxA subfamily.</text>
</comment>
<dbReference type="HAMAP" id="MF_00387">
    <property type="entry name" value="LpxA"/>
    <property type="match status" value="1"/>
</dbReference>
<dbReference type="InterPro" id="IPR029098">
    <property type="entry name" value="Acetyltransf_C"/>
</dbReference>
<accession>A0A146GDB5</accession>
<dbReference type="PANTHER" id="PTHR43480:SF1">
    <property type="entry name" value="ACYL-[ACYL-CARRIER-PROTEIN]--UDP-N-ACETYLGLUCOSAMINE O-ACYLTRANSFERASE, MITOCHONDRIAL-RELATED"/>
    <property type="match status" value="1"/>
</dbReference>
<dbReference type="RefSeq" id="WP_075080991.1">
    <property type="nucleotide sequence ID" value="NZ_BDCO01000003.1"/>
</dbReference>
<keyword evidence="5 8" id="KW-0677">Repeat</keyword>
<dbReference type="Pfam" id="PF00132">
    <property type="entry name" value="Hexapep"/>
    <property type="match status" value="1"/>
</dbReference>
<dbReference type="NCBIfam" id="NF003657">
    <property type="entry name" value="PRK05289.1"/>
    <property type="match status" value="1"/>
</dbReference>
<organism evidence="10 11">
    <name type="scientific">Terrimicrobium sacchariphilum</name>
    <dbReference type="NCBI Taxonomy" id="690879"/>
    <lineage>
        <taxon>Bacteria</taxon>
        <taxon>Pseudomonadati</taxon>
        <taxon>Verrucomicrobiota</taxon>
        <taxon>Terrimicrobiia</taxon>
        <taxon>Terrimicrobiales</taxon>
        <taxon>Terrimicrobiaceae</taxon>
        <taxon>Terrimicrobium</taxon>
    </lineage>
</organism>
<keyword evidence="1 8" id="KW-0963">Cytoplasm</keyword>
<dbReference type="GO" id="GO:0009245">
    <property type="term" value="P:lipid A biosynthetic process"/>
    <property type="evidence" value="ECO:0007669"/>
    <property type="project" value="UniProtKB-UniRule"/>
</dbReference>
<comment type="function">
    <text evidence="8">Involved in the biosynthesis of lipid A, a phosphorylated glycolipid that anchors the lipopolysaccharide to the outer membrane of the cell.</text>
</comment>
<dbReference type="Pfam" id="PF13720">
    <property type="entry name" value="Acetyltransf_11"/>
    <property type="match status" value="1"/>
</dbReference>
<dbReference type="PANTHER" id="PTHR43480">
    <property type="entry name" value="ACYL-[ACYL-CARRIER-PROTEIN]--UDP-N-ACETYLGLUCOSAMINE O-ACYLTRANSFERASE"/>
    <property type="match status" value="1"/>
</dbReference>
<evidence type="ECO:0000259" key="9">
    <source>
        <dbReference type="Pfam" id="PF13720"/>
    </source>
</evidence>
<evidence type="ECO:0000256" key="5">
    <source>
        <dbReference type="ARBA" id="ARBA00022737"/>
    </source>
</evidence>
<comment type="subcellular location">
    <subcellularLocation>
        <location evidence="8">Cytoplasm</location>
    </subcellularLocation>
</comment>
<dbReference type="EMBL" id="BDCO01000003">
    <property type="protein sequence ID" value="GAT35153.1"/>
    <property type="molecule type" value="Genomic_DNA"/>
</dbReference>
<evidence type="ECO:0000256" key="8">
    <source>
        <dbReference type="HAMAP-Rule" id="MF_00387"/>
    </source>
</evidence>
<dbReference type="UniPathway" id="UPA00359">
    <property type="reaction ID" value="UER00477"/>
</dbReference>
<dbReference type="InParanoid" id="A0A146GDB5"/>
<dbReference type="InterPro" id="IPR011004">
    <property type="entry name" value="Trimer_LpxA-like_sf"/>
</dbReference>
<dbReference type="PROSITE" id="PS00101">
    <property type="entry name" value="HEXAPEP_TRANSFERASES"/>
    <property type="match status" value="1"/>
</dbReference>
<dbReference type="Proteomes" id="UP000076023">
    <property type="component" value="Unassembled WGS sequence"/>
</dbReference>
<dbReference type="EC" id="2.3.1.129" evidence="8"/>